<evidence type="ECO:0000313" key="2">
    <source>
        <dbReference type="EMBL" id="MDT0441303.1"/>
    </source>
</evidence>
<feature type="transmembrane region" description="Helical" evidence="1">
    <location>
        <begin position="127"/>
        <end position="147"/>
    </location>
</feature>
<comment type="caution">
    <text evidence="2">The sequence shown here is derived from an EMBL/GenBank/DDBJ whole genome shotgun (WGS) entry which is preliminary data.</text>
</comment>
<organism evidence="2 3">
    <name type="scientific">Streptomyces johnsoniae</name>
    <dbReference type="NCBI Taxonomy" id="3075532"/>
    <lineage>
        <taxon>Bacteria</taxon>
        <taxon>Bacillati</taxon>
        <taxon>Actinomycetota</taxon>
        <taxon>Actinomycetes</taxon>
        <taxon>Kitasatosporales</taxon>
        <taxon>Streptomycetaceae</taxon>
        <taxon>Streptomyces</taxon>
    </lineage>
</organism>
<dbReference type="EMBL" id="JAVREV010000001">
    <property type="protein sequence ID" value="MDT0441303.1"/>
    <property type="molecule type" value="Genomic_DNA"/>
</dbReference>
<sequence>MTAPAQMPPPPPAPGYASPIPVVRTHLGHALASEWTKIKSVRSTVWTLVLMFVITVGIGLLFAVALASDDYVGWPLLAGGFFGVMLGQLCIMTLGVLVISSEYGTGMMRTTLTACPHRGRVLMAKTVVFFSLAFVMTLVATTLTSLIHSSLLGDQDIPHYAAQDPYMEGSIENGELVATAGHWMGATVGASLYVSLLGVLGLALGALLRHSAGAITTLIGLVMLPLIAAMFMVGESMETVREKLIEYSLLNGLASLYRLPMEGDDTATGWPLLGMLAGITVAALIGAYARLTSTDA</sequence>
<dbReference type="RefSeq" id="WP_311614976.1">
    <property type="nucleotide sequence ID" value="NZ_JAVREV010000001.1"/>
</dbReference>
<protein>
    <submittedName>
        <fullName evidence="2">ABC transporter permease</fullName>
    </submittedName>
</protein>
<feature type="transmembrane region" description="Helical" evidence="1">
    <location>
        <begin position="270"/>
        <end position="291"/>
    </location>
</feature>
<feature type="transmembrane region" description="Helical" evidence="1">
    <location>
        <begin position="183"/>
        <end position="208"/>
    </location>
</feature>
<evidence type="ECO:0000256" key="1">
    <source>
        <dbReference type="SAM" id="Phobius"/>
    </source>
</evidence>
<reference evidence="3" key="1">
    <citation type="submission" date="2023-07" db="EMBL/GenBank/DDBJ databases">
        <title>30 novel species of actinomycetes from the DSMZ collection.</title>
        <authorList>
            <person name="Nouioui I."/>
        </authorList>
    </citation>
    <scope>NUCLEOTIDE SEQUENCE [LARGE SCALE GENOMIC DNA]</scope>
    <source>
        <strain evidence="3">DSM 41886</strain>
    </source>
</reference>
<feature type="transmembrane region" description="Helical" evidence="1">
    <location>
        <begin position="215"/>
        <end position="234"/>
    </location>
</feature>
<feature type="transmembrane region" description="Helical" evidence="1">
    <location>
        <begin position="74"/>
        <end position="99"/>
    </location>
</feature>
<feature type="transmembrane region" description="Helical" evidence="1">
    <location>
        <begin position="45"/>
        <end position="68"/>
    </location>
</feature>
<keyword evidence="1" id="KW-1133">Transmembrane helix</keyword>
<keyword evidence="1" id="KW-0812">Transmembrane</keyword>
<evidence type="ECO:0000313" key="3">
    <source>
        <dbReference type="Proteomes" id="UP001183615"/>
    </source>
</evidence>
<dbReference type="Proteomes" id="UP001183615">
    <property type="component" value="Unassembled WGS sequence"/>
</dbReference>
<gene>
    <name evidence="2" type="ORF">RM779_01630</name>
</gene>
<keyword evidence="3" id="KW-1185">Reference proteome</keyword>
<keyword evidence="1" id="KW-0472">Membrane</keyword>
<accession>A0ABU2RXT7</accession>
<name>A0ABU2RXT7_9ACTN</name>
<proteinExistence type="predicted"/>